<gene>
    <name evidence="2" type="ORF">CSA56_10265</name>
</gene>
<proteinExistence type="inferred from homology"/>
<organism evidence="2 3">
    <name type="scientific">candidate division KSB3 bacterium</name>
    <dbReference type="NCBI Taxonomy" id="2044937"/>
    <lineage>
        <taxon>Bacteria</taxon>
        <taxon>candidate division KSB3</taxon>
    </lineage>
</organism>
<evidence type="ECO:0000313" key="3">
    <source>
        <dbReference type="Proteomes" id="UP000230821"/>
    </source>
</evidence>
<evidence type="ECO:0000256" key="1">
    <source>
        <dbReference type="ARBA" id="ARBA00006987"/>
    </source>
</evidence>
<dbReference type="PIRSF" id="PIRSF017082">
    <property type="entry name" value="YflP"/>
    <property type="match status" value="1"/>
</dbReference>
<name>A0A2G6KDF4_9BACT</name>
<dbReference type="Pfam" id="PF03401">
    <property type="entry name" value="TctC"/>
    <property type="match status" value="1"/>
</dbReference>
<dbReference type="PANTHER" id="PTHR42928">
    <property type="entry name" value="TRICARBOXYLATE-BINDING PROTEIN"/>
    <property type="match status" value="1"/>
</dbReference>
<dbReference type="CDD" id="cd07012">
    <property type="entry name" value="PBP2_Bug_TTT"/>
    <property type="match status" value="1"/>
</dbReference>
<dbReference type="InterPro" id="IPR042100">
    <property type="entry name" value="Bug_dom1"/>
</dbReference>
<dbReference type="Proteomes" id="UP000230821">
    <property type="component" value="Unassembled WGS sequence"/>
</dbReference>
<sequence length="363" mass="39383">MIAGGAIGTIHYQFFMRVFVGEYPQRRNSRDIKEVCFMRVRGVYVCCLILCVSLLTFGTGQAAETWPDFEKTITVVVPYSAGGGTDLVFRPFVEEMKKHTDANIIVSNISGAGSSKGTNEMLSLPSDGYTLLASGTHTVSATLQGLTDGYKELEGIAGLNWDPFIIAVLKEKPWKTMKDLVDDAQKNPGTISLGNAGMGGATGVASVGLSLAFGKVFNVTPFQGGKDLLANVLGGHCDVGIFSQSEMLANKEQLQPLVILYHSRSKLAELNTVPTLKEAGFENLQVPGGSFRALSVKKGTPENIKKILSEIVKKSYESEAYQTFMKEKGLLPEYSELGELDTYFEALVEAYFPIMTEAGLIKE</sequence>
<dbReference type="SUPFAM" id="SSF53850">
    <property type="entry name" value="Periplasmic binding protein-like II"/>
    <property type="match status" value="1"/>
</dbReference>
<dbReference type="Gene3D" id="3.40.190.150">
    <property type="entry name" value="Bordetella uptake gene, domain 1"/>
    <property type="match status" value="1"/>
</dbReference>
<dbReference type="AlphaFoldDB" id="A0A2G6KDF4"/>
<protein>
    <recommendedName>
        <fullName evidence="4">Tripartite tricarboxylate transporter substrate binding protein</fullName>
    </recommendedName>
</protein>
<comment type="caution">
    <text evidence="2">The sequence shown here is derived from an EMBL/GenBank/DDBJ whole genome shotgun (WGS) entry which is preliminary data.</text>
</comment>
<dbReference type="EMBL" id="PDSK01000095">
    <property type="protein sequence ID" value="PIE33703.1"/>
    <property type="molecule type" value="Genomic_DNA"/>
</dbReference>
<accession>A0A2G6KDF4</accession>
<dbReference type="Gene3D" id="3.40.190.10">
    <property type="entry name" value="Periplasmic binding protein-like II"/>
    <property type="match status" value="1"/>
</dbReference>
<reference evidence="2 3" key="1">
    <citation type="submission" date="2017-10" db="EMBL/GenBank/DDBJ databases">
        <title>Novel microbial diversity and functional potential in the marine mammal oral microbiome.</title>
        <authorList>
            <person name="Dudek N.K."/>
            <person name="Sun C.L."/>
            <person name="Burstein D."/>
            <person name="Kantor R.S."/>
            <person name="Aliaga Goltsman D.S."/>
            <person name="Bik E.M."/>
            <person name="Thomas B.C."/>
            <person name="Banfield J.F."/>
            <person name="Relman D.A."/>
        </authorList>
    </citation>
    <scope>NUCLEOTIDE SEQUENCE [LARGE SCALE GENOMIC DNA]</scope>
    <source>
        <strain evidence="2">DOLJORAL78_47_16</strain>
    </source>
</reference>
<comment type="similarity">
    <text evidence="1">Belongs to the UPF0065 (bug) family.</text>
</comment>
<evidence type="ECO:0000313" key="2">
    <source>
        <dbReference type="EMBL" id="PIE33703.1"/>
    </source>
</evidence>
<evidence type="ECO:0008006" key="4">
    <source>
        <dbReference type="Google" id="ProtNLM"/>
    </source>
</evidence>
<dbReference type="InterPro" id="IPR005064">
    <property type="entry name" value="BUG"/>
</dbReference>
<dbReference type="PANTHER" id="PTHR42928:SF5">
    <property type="entry name" value="BLR1237 PROTEIN"/>
    <property type="match status" value="1"/>
</dbReference>